<dbReference type="OrthoDB" id="3598281at2759"/>
<dbReference type="Gene3D" id="3.40.50.300">
    <property type="entry name" value="P-loop containing nucleotide triphosphate hydrolases"/>
    <property type="match status" value="2"/>
</dbReference>
<evidence type="ECO:0008006" key="7">
    <source>
        <dbReference type="Google" id="ProtNLM"/>
    </source>
</evidence>
<sequence length="880" mass="97483">SESGGVLDLGDIKAAIQTVSEEAHRQQPGSSSQLTPGPEHGTPCQGRRVSGKQENRPPHDLDDEQVPGDRFSDPTFQQAFNDSKAVAANLRRVLASSDLHLQPSSAMARLHRTAVELEGFRPPATRVVGFVGDSGVGKSSLLNSLLDMEGLARTSNEGAACTCVATEYHYHDREDFIIDIQLFTEDEVNRQISDLLKSYRHFFLRRHQLHHSEVKDFENRAAQAVDTFVAMFGRRIERPASGNRSSNVGIPSLLGSDSSRILKQLQEWARESIATGSGDTRVVLSTSGACSDELAKLTSEAPGRSSQLPWPFIRRIKVFVKANILGRGLILVDLPGLRDLNKARRNIAERYLVDVDEIFAICNIGRATTDEGVQAVFELAARAKLSNVGIICTRSDDIRPEEAVRSWSGSVQTKIQDKIDDVKQAQENLADIKSNVEDFEDDEENLSDAEKAELMRLRKQEKTAGLQKLVVDTRNAKVKKSLYTAYQDRVPSGTLQVFCVSNSLYWQRRRLSRLHAMPTLLLSGIMAIREHCRAKVSDTQYRLCLEYMQDSIPALLGEVGLWVSSSEAGSMDAERRRVLRQGLSSLENQLRRASTLMTLSSSLRRDLRDNLISPRLRIAAWTQSASAASNEWGGWHHSSYSAFCRNYGDYHTKTIGTRCWNVEATEDMAQDSEPIWQALLVAMDQRLDSLVAVVDNALVAAIELLAANLDNLADVTLPLRSALVSIKHLLEAELDNLIDGFNDKMRKLRIDASSGIRTSLVGEYMEPFYREAIYESAGAGSDARRKRCVGGGFRSRELFDSVLDGVKAQFSESADSLQSEVVGSVQEHVDRVREALGILLTDNAAREGDENPAFRQAVGHCLGSAQSEMRRVRSLVSAEV</sequence>
<evidence type="ECO:0000256" key="2">
    <source>
        <dbReference type="SAM" id="MobiDB-lite"/>
    </source>
</evidence>
<dbReference type="SUPFAM" id="SSF52540">
    <property type="entry name" value="P-loop containing nucleoside triphosphate hydrolases"/>
    <property type="match status" value="1"/>
</dbReference>
<feature type="region of interest" description="Disordered" evidence="2">
    <location>
        <begin position="19"/>
        <end position="76"/>
    </location>
</feature>
<dbReference type="STRING" id="196109.A0A136IK80"/>
<dbReference type="InterPro" id="IPR045063">
    <property type="entry name" value="Dynamin_N"/>
</dbReference>
<keyword evidence="6" id="KW-1185">Reference proteome</keyword>
<feature type="compositionally biased region" description="Basic and acidic residues" evidence="2">
    <location>
        <begin position="51"/>
        <end position="60"/>
    </location>
</feature>
<organism evidence="5 6">
    <name type="scientific">Microdochium bolleyi</name>
    <dbReference type="NCBI Taxonomy" id="196109"/>
    <lineage>
        <taxon>Eukaryota</taxon>
        <taxon>Fungi</taxon>
        <taxon>Dikarya</taxon>
        <taxon>Ascomycota</taxon>
        <taxon>Pezizomycotina</taxon>
        <taxon>Sordariomycetes</taxon>
        <taxon>Xylariomycetidae</taxon>
        <taxon>Xylariales</taxon>
        <taxon>Microdochiaceae</taxon>
        <taxon>Microdochium</taxon>
    </lineage>
</organism>
<name>A0A136IK80_9PEZI</name>
<protein>
    <recommendedName>
        <fullName evidence="7">P-loop containing nucleoside triphosphate hydrolase protein</fullName>
    </recommendedName>
</protein>
<feature type="domain" description="Dynamin N-terminal" evidence="3">
    <location>
        <begin position="128"/>
        <end position="375"/>
    </location>
</feature>
<dbReference type="EMBL" id="KQ964284">
    <property type="protein sequence ID" value="KXJ85353.1"/>
    <property type="molecule type" value="Genomic_DNA"/>
</dbReference>
<dbReference type="PANTHER" id="PTHR36681">
    <property type="entry name" value="NUCLEAR GTPASE, GERMINAL CENTER-ASSOCIATED, TANDEM DUPLICATE 3"/>
    <property type="match status" value="1"/>
</dbReference>
<evidence type="ECO:0000313" key="5">
    <source>
        <dbReference type="EMBL" id="KXJ85353.1"/>
    </source>
</evidence>
<dbReference type="AlphaFoldDB" id="A0A136IK80"/>
<dbReference type="Proteomes" id="UP000070501">
    <property type="component" value="Unassembled WGS sequence"/>
</dbReference>
<dbReference type="Pfam" id="PF24564">
    <property type="entry name" value="DUF7605"/>
    <property type="match status" value="1"/>
</dbReference>
<evidence type="ECO:0000313" key="6">
    <source>
        <dbReference type="Proteomes" id="UP000070501"/>
    </source>
</evidence>
<reference evidence="6" key="1">
    <citation type="submission" date="2016-02" db="EMBL/GenBank/DDBJ databases">
        <title>Draft genome sequence of Microdochium bolleyi, a fungal endophyte of beachgrass.</title>
        <authorList>
            <consortium name="DOE Joint Genome Institute"/>
            <person name="David A.S."/>
            <person name="May G."/>
            <person name="Haridas S."/>
            <person name="Lim J."/>
            <person name="Wang M."/>
            <person name="Labutti K."/>
            <person name="Lipzen A."/>
            <person name="Barry K."/>
            <person name="Grigoriev I.V."/>
        </authorList>
    </citation>
    <scope>NUCLEOTIDE SEQUENCE [LARGE SCALE GENOMIC DNA]</scope>
    <source>
        <strain evidence="6">J235TASD1</strain>
    </source>
</reference>
<evidence type="ECO:0000256" key="1">
    <source>
        <dbReference type="SAM" id="Coils"/>
    </source>
</evidence>
<feature type="non-terminal residue" evidence="5">
    <location>
        <position position="1"/>
    </location>
</feature>
<evidence type="ECO:0000259" key="3">
    <source>
        <dbReference type="Pfam" id="PF00350"/>
    </source>
</evidence>
<gene>
    <name evidence="5" type="ORF">Micbo1qcDRAFT_128158</name>
</gene>
<feature type="domain" description="DUF7605" evidence="4">
    <location>
        <begin position="618"/>
        <end position="799"/>
    </location>
</feature>
<feature type="coiled-coil region" evidence="1">
    <location>
        <begin position="415"/>
        <end position="449"/>
    </location>
</feature>
<dbReference type="InterPro" id="IPR027417">
    <property type="entry name" value="P-loop_NTPase"/>
</dbReference>
<dbReference type="InParanoid" id="A0A136IK80"/>
<keyword evidence="1" id="KW-0175">Coiled coil</keyword>
<dbReference type="PANTHER" id="PTHR36681:SF3">
    <property type="entry name" value="NUCLEAR GTPASE, GERMINAL CENTER-ASSOCIATED, TANDEM DUPLICATE 3"/>
    <property type="match status" value="1"/>
</dbReference>
<accession>A0A136IK80</accession>
<proteinExistence type="predicted"/>
<dbReference type="InterPro" id="IPR056024">
    <property type="entry name" value="DUF7605"/>
</dbReference>
<dbReference type="Pfam" id="PF00350">
    <property type="entry name" value="Dynamin_N"/>
    <property type="match status" value="1"/>
</dbReference>
<evidence type="ECO:0000259" key="4">
    <source>
        <dbReference type="Pfam" id="PF24564"/>
    </source>
</evidence>